<keyword evidence="2" id="KW-1185">Reference proteome</keyword>
<dbReference type="AlphaFoldDB" id="A0A453M9X7"/>
<reference evidence="2" key="1">
    <citation type="journal article" date="2014" name="Science">
        <title>Ancient hybridizations among the ancestral genomes of bread wheat.</title>
        <authorList>
            <consortium name="International Wheat Genome Sequencing Consortium,"/>
            <person name="Marcussen T."/>
            <person name="Sandve S.R."/>
            <person name="Heier L."/>
            <person name="Spannagl M."/>
            <person name="Pfeifer M."/>
            <person name="Jakobsen K.S."/>
            <person name="Wulff B.B."/>
            <person name="Steuernagel B."/>
            <person name="Mayer K.F."/>
            <person name="Olsen O.A."/>
        </authorList>
    </citation>
    <scope>NUCLEOTIDE SEQUENCE [LARGE SCALE GENOMIC DNA]</scope>
    <source>
        <strain evidence="2">cv. AL8/78</strain>
    </source>
</reference>
<evidence type="ECO:0000313" key="1">
    <source>
        <dbReference type="EnsemblPlants" id="AET5Gv21108400.1"/>
    </source>
</evidence>
<name>A0A453M9X7_AEGTS</name>
<reference evidence="2" key="2">
    <citation type="journal article" date="2017" name="Nat. Plants">
        <title>The Aegilops tauschii genome reveals multiple impacts of transposons.</title>
        <authorList>
            <person name="Zhao G."/>
            <person name="Zou C."/>
            <person name="Li K."/>
            <person name="Wang K."/>
            <person name="Li T."/>
            <person name="Gao L."/>
            <person name="Zhang X."/>
            <person name="Wang H."/>
            <person name="Yang Z."/>
            <person name="Liu X."/>
            <person name="Jiang W."/>
            <person name="Mao L."/>
            <person name="Kong X."/>
            <person name="Jiao Y."/>
            <person name="Jia J."/>
        </authorList>
    </citation>
    <scope>NUCLEOTIDE SEQUENCE [LARGE SCALE GENOMIC DNA]</scope>
    <source>
        <strain evidence="2">cv. AL8/78</strain>
    </source>
</reference>
<evidence type="ECO:0000313" key="2">
    <source>
        <dbReference type="Proteomes" id="UP000015105"/>
    </source>
</evidence>
<reference evidence="1" key="5">
    <citation type="journal article" date="2021" name="G3 (Bethesda)">
        <title>Aegilops tauschii genome assembly Aet v5.0 features greater sequence contiguity and improved annotation.</title>
        <authorList>
            <person name="Wang L."/>
            <person name="Zhu T."/>
            <person name="Rodriguez J.C."/>
            <person name="Deal K.R."/>
            <person name="Dubcovsky J."/>
            <person name="McGuire P.E."/>
            <person name="Lux T."/>
            <person name="Spannagl M."/>
            <person name="Mayer K.F.X."/>
            <person name="Baldrich P."/>
            <person name="Meyers B.C."/>
            <person name="Huo N."/>
            <person name="Gu Y.Q."/>
            <person name="Zhou H."/>
            <person name="Devos K.M."/>
            <person name="Bennetzen J.L."/>
            <person name="Unver T."/>
            <person name="Budak H."/>
            <person name="Gulick P.J."/>
            <person name="Galiba G."/>
            <person name="Kalapos B."/>
            <person name="Nelson D.R."/>
            <person name="Li P."/>
            <person name="You F.M."/>
            <person name="Luo M.C."/>
            <person name="Dvorak J."/>
        </authorList>
    </citation>
    <scope>NUCLEOTIDE SEQUENCE [LARGE SCALE GENOMIC DNA]</scope>
    <source>
        <strain evidence="1">cv. AL8/78</strain>
    </source>
</reference>
<reference evidence="1" key="3">
    <citation type="journal article" date="2017" name="Nature">
        <title>Genome sequence of the progenitor of the wheat D genome Aegilops tauschii.</title>
        <authorList>
            <person name="Luo M.C."/>
            <person name="Gu Y.Q."/>
            <person name="Puiu D."/>
            <person name="Wang H."/>
            <person name="Twardziok S.O."/>
            <person name="Deal K.R."/>
            <person name="Huo N."/>
            <person name="Zhu T."/>
            <person name="Wang L."/>
            <person name="Wang Y."/>
            <person name="McGuire P.E."/>
            <person name="Liu S."/>
            <person name="Long H."/>
            <person name="Ramasamy R.K."/>
            <person name="Rodriguez J.C."/>
            <person name="Van S.L."/>
            <person name="Yuan L."/>
            <person name="Wang Z."/>
            <person name="Xia Z."/>
            <person name="Xiao L."/>
            <person name="Anderson O.D."/>
            <person name="Ouyang S."/>
            <person name="Liang Y."/>
            <person name="Zimin A.V."/>
            <person name="Pertea G."/>
            <person name="Qi P."/>
            <person name="Bennetzen J.L."/>
            <person name="Dai X."/>
            <person name="Dawson M.W."/>
            <person name="Muller H.G."/>
            <person name="Kugler K."/>
            <person name="Rivarola-Duarte L."/>
            <person name="Spannagl M."/>
            <person name="Mayer K.F.X."/>
            <person name="Lu F.H."/>
            <person name="Bevan M.W."/>
            <person name="Leroy P."/>
            <person name="Li P."/>
            <person name="You F.M."/>
            <person name="Sun Q."/>
            <person name="Liu Z."/>
            <person name="Lyons E."/>
            <person name="Wicker T."/>
            <person name="Salzberg S.L."/>
            <person name="Devos K.M."/>
            <person name="Dvorak J."/>
        </authorList>
    </citation>
    <scope>NUCLEOTIDE SEQUENCE [LARGE SCALE GENOMIC DNA]</scope>
    <source>
        <strain evidence="1">cv. AL8/78</strain>
    </source>
</reference>
<proteinExistence type="predicted"/>
<reference evidence="1" key="4">
    <citation type="submission" date="2019-03" db="UniProtKB">
        <authorList>
            <consortium name="EnsemblPlants"/>
        </authorList>
    </citation>
    <scope>IDENTIFICATION</scope>
</reference>
<sequence>MKRCILLDLSSTNLSLQSSWIPAPDDAFAWVHNKESYDGYHSYTDNATSILLEQHHRLLSKHTTQ</sequence>
<protein>
    <submittedName>
        <fullName evidence="1">Uncharacterized protein</fullName>
    </submittedName>
</protein>
<dbReference type="Gramene" id="AET5Gv21108400.1">
    <property type="protein sequence ID" value="AET5Gv21108400.1"/>
    <property type="gene ID" value="AET5Gv21108400"/>
</dbReference>
<dbReference type="Proteomes" id="UP000015105">
    <property type="component" value="Chromosome 5D"/>
</dbReference>
<dbReference type="EnsemblPlants" id="AET5Gv21108400.1">
    <property type="protein sequence ID" value="AET5Gv21108400.1"/>
    <property type="gene ID" value="AET5Gv21108400"/>
</dbReference>
<organism evidence="1 2">
    <name type="scientific">Aegilops tauschii subsp. strangulata</name>
    <name type="common">Goatgrass</name>
    <dbReference type="NCBI Taxonomy" id="200361"/>
    <lineage>
        <taxon>Eukaryota</taxon>
        <taxon>Viridiplantae</taxon>
        <taxon>Streptophyta</taxon>
        <taxon>Embryophyta</taxon>
        <taxon>Tracheophyta</taxon>
        <taxon>Spermatophyta</taxon>
        <taxon>Magnoliopsida</taxon>
        <taxon>Liliopsida</taxon>
        <taxon>Poales</taxon>
        <taxon>Poaceae</taxon>
        <taxon>BOP clade</taxon>
        <taxon>Pooideae</taxon>
        <taxon>Triticodae</taxon>
        <taxon>Triticeae</taxon>
        <taxon>Triticinae</taxon>
        <taxon>Aegilops</taxon>
    </lineage>
</organism>
<accession>A0A453M9X7</accession>